<evidence type="ECO:0000256" key="6">
    <source>
        <dbReference type="ARBA" id="ARBA00023053"/>
    </source>
</evidence>
<feature type="transmembrane region" description="Helical" evidence="12">
    <location>
        <begin position="66"/>
        <end position="85"/>
    </location>
</feature>
<dbReference type="AlphaFoldDB" id="A0A1I4DKQ1"/>
<keyword evidence="9 12" id="KW-0407">Ion channel</keyword>
<dbReference type="NCBIfam" id="TIGR00494">
    <property type="entry name" value="crcB"/>
    <property type="match status" value="1"/>
</dbReference>
<accession>A0A1I4DKQ1</accession>
<keyword evidence="2 12" id="KW-1003">Cell membrane</keyword>
<proteinExistence type="inferred from homology"/>
<evidence type="ECO:0000256" key="9">
    <source>
        <dbReference type="ARBA" id="ARBA00023303"/>
    </source>
</evidence>
<evidence type="ECO:0000256" key="4">
    <source>
        <dbReference type="ARBA" id="ARBA00022692"/>
    </source>
</evidence>
<gene>
    <name evidence="12" type="primary">fluC</name>
    <name evidence="12" type="synonym">crcB</name>
    <name evidence="13" type="ORF">SAMN05192579_10945</name>
</gene>
<keyword evidence="12" id="KW-0813">Transport</keyword>
<dbReference type="GO" id="GO:0005886">
    <property type="term" value="C:plasma membrane"/>
    <property type="evidence" value="ECO:0007669"/>
    <property type="project" value="UniProtKB-SubCell"/>
</dbReference>
<evidence type="ECO:0000256" key="5">
    <source>
        <dbReference type="ARBA" id="ARBA00022989"/>
    </source>
</evidence>
<evidence type="ECO:0000256" key="2">
    <source>
        <dbReference type="ARBA" id="ARBA00022475"/>
    </source>
</evidence>
<comment type="subcellular location">
    <subcellularLocation>
        <location evidence="1 12">Cell membrane</location>
        <topology evidence="1 12">Multi-pass membrane protein</topology>
    </subcellularLocation>
</comment>
<comment type="activity regulation">
    <text evidence="12">Na(+) is not transported, but it plays an essential structural role and its presence is essential for fluoride channel function.</text>
</comment>
<evidence type="ECO:0000313" key="14">
    <source>
        <dbReference type="Proteomes" id="UP000198725"/>
    </source>
</evidence>
<dbReference type="GO" id="GO:0046872">
    <property type="term" value="F:metal ion binding"/>
    <property type="evidence" value="ECO:0007669"/>
    <property type="project" value="UniProtKB-KW"/>
</dbReference>
<keyword evidence="6 12" id="KW-0915">Sodium</keyword>
<dbReference type="HAMAP" id="MF_00454">
    <property type="entry name" value="FluC"/>
    <property type="match status" value="1"/>
</dbReference>
<evidence type="ECO:0000256" key="10">
    <source>
        <dbReference type="ARBA" id="ARBA00035120"/>
    </source>
</evidence>
<evidence type="ECO:0000256" key="8">
    <source>
        <dbReference type="ARBA" id="ARBA00023136"/>
    </source>
</evidence>
<comment type="catalytic activity">
    <reaction evidence="11">
        <text>fluoride(in) = fluoride(out)</text>
        <dbReference type="Rhea" id="RHEA:76159"/>
        <dbReference type="ChEBI" id="CHEBI:17051"/>
    </reaction>
    <physiologicalReaction direction="left-to-right" evidence="11">
        <dbReference type="Rhea" id="RHEA:76160"/>
    </physiologicalReaction>
</comment>
<evidence type="ECO:0000256" key="1">
    <source>
        <dbReference type="ARBA" id="ARBA00004651"/>
    </source>
</evidence>
<dbReference type="PANTHER" id="PTHR28259">
    <property type="entry name" value="FLUORIDE EXPORT PROTEIN 1-RELATED"/>
    <property type="match status" value="1"/>
</dbReference>
<keyword evidence="14" id="KW-1185">Reference proteome</keyword>
<comment type="function">
    <text evidence="12">Fluoride-specific ion channel. Important for reducing fluoride concentration in the cell, thus reducing its toxicity.</text>
</comment>
<evidence type="ECO:0000256" key="12">
    <source>
        <dbReference type="HAMAP-Rule" id="MF_00454"/>
    </source>
</evidence>
<keyword evidence="8 12" id="KW-0472">Membrane</keyword>
<dbReference type="EMBL" id="FOSR01000009">
    <property type="protein sequence ID" value="SFK92606.1"/>
    <property type="molecule type" value="Genomic_DNA"/>
</dbReference>
<dbReference type="InterPro" id="IPR003691">
    <property type="entry name" value="FluC"/>
</dbReference>
<dbReference type="PANTHER" id="PTHR28259:SF1">
    <property type="entry name" value="FLUORIDE EXPORT PROTEIN 1-RELATED"/>
    <property type="match status" value="1"/>
</dbReference>
<keyword evidence="4 12" id="KW-0812">Transmembrane</keyword>
<sequence>MTLAGFLAVGFGGAIGCWMRWMLGIALNPMFPTLPLGTLAANLLGGLIMGCMMGIFTHFQALPRELQLFVMTGFLGGLTTFSTFSAEANTLLLRQQYLWFGTHVAVHLVGTLGMTMLGLFLTRGLLRH</sequence>
<feature type="binding site" evidence="12">
    <location>
        <position position="76"/>
    </location>
    <ligand>
        <name>Na(+)</name>
        <dbReference type="ChEBI" id="CHEBI:29101"/>
        <note>structural</note>
    </ligand>
</feature>
<dbReference type="GO" id="GO:0062054">
    <property type="term" value="F:fluoride channel activity"/>
    <property type="evidence" value="ECO:0007669"/>
    <property type="project" value="UniProtKB-UniRule"/>
</dbReference>
<comment type="similarity">
    <text evidence="10 12">Belongs to the fluoride channel Fluc/FEX (TC 1.A.43) family.</text>
</comment>
<keyword evidence="3" id="KW-0997">Cell inner membrane</keyword>
<dbReference type="RefSeq" id="WP_008210862.1">
    <property type="nucleotide sequence ID" value="NZ_FOSR01000009.1"/>
</dbReference>
<evidence type="ECO:0000256" key="3">
    <source>
        <dbReference type="ARBA" id="ARBA00022519"/>
    </source>
</evidence>
<feature type="binding site" evidence="12">
    <location>
        <position position="79"/>
    </location>
    <ligand>
        <name>Na(+)</name>
        <dbReference type="ChEBI" id="CHEBI:29101"/>
        <note>structural</note>
    </ligand>
</feature>
<keyword evidence="7 12" id="KW-0406">Ion transport</keyword>
<feature type="transmembrane region" description="Helical" evidence="12">
    <location>
        <begin position="97"/>
        <end position="121"/>
    </location>
</feature>
<organism evidence="13 14">
    <name type="scientific">Rhodanobacter glycinis</name>
    <dbReference type="NCBI Taxonomy" id="582702"/>
    <lineage>
        <taxon>Bacteria</taxon>
        <taxon>Pseudomonadati</taxon>
        <taxon>Pseudomonadota</taxon>
        <taxon>Gammaproteobacteria</taxon>
        <taxon>Lysobacterales</taxon>
        <taxon>Rhodanobacteraceae</taxon>
        <taxon>Rhodanobacter</taxon>
    </lineage>
</organism>
<evidence type="ECO:0000256" key="7">
    <source>
        <dbReference type="ARBA" id="ARBA00023065"/>
    </source>
</evidence>
<reference evidence="14" key="1">
    <citation type="submission" date="2016-10" db="EMBL/GenBank/DDBJ databases">
        <authorList>
            <person name="Varghese N."/>
            <person name="Submissions S."/>
        </authorList>
    </citation>
    <scope>NUCLEOTIDE SEQUENCE [LARGE SCALE GENOMIC DNA]</scope>
    <source>
        <strain evidence="14">MO64</strain>
    </source>
</reference>
<protein>
    <recommendedName>
        <fullName evidence="12">Fluoride-specific ion channel FluC</fullName>
    </recommendedName>
</protein>
<keyword evidence="5 12" id="KW-1133">Transmembrane helix</keyword>
<keyword evidence="12" id="KW-0479">Metal-binding</keyword>
<evidence type="ECO:0000256" key="11">
    <source>
        <dbReference type="ARBA" id="ARBA00035585"/>
    </source>
</evidence>
<dbReference type="NCBIfam" id="NF010792">
    <property type="entry name" value="PRK14196.1"/>
    <property type="match status" value="1"/>
</dbReference>
<evidence type="ECO:0000313" key="13">
    <source>
        <dbReference type="EMBL" id="SFK92606.1"/>
    </source>
</evidence>
<feature type="transmembrane region" description="Helical" evidence="12">
    <location>
        <begin position="40"/>
        <end position="59"/>
    </location>
</feature>
<dbReference type="GO" id="GO:0140114">
    <property type="term" value="P:cellular detoxification of fluoride"/>
    <property type="evidence" value="ECO:0007669"/>
    <property type="project" value="UniProtKB-UniRule"/>
</dbReference>
<dbReference type="Pfam" id="PF02537">
    <property type="entry name" value="CRCB"/>
    <property type="match status" value="1"/>
</dbReference>
<dbReference type="Proteomes" id="UP000198725">
    <property type="component" value="Unassembled WGS sequence"/>
</dbReference>
<name>A0A1I4DKQ1_9GAMM</name>